<protein>
    <submittedName>
        <fullName evidence="6">Protein ALTERED PHOSPHATE STARVATION RESPONSE 1-like</fullName>
    </submittedName>
</protein>
<gene>
    <name evidence="6" type="primary">LOC110794164</name>
</gene>
<dbReference type="KEGG" id="soe:110794164"/>
<evidence type="ECO:0000259" key="4">
    <source>
        <dbReference type="Pfam" id="PF04783"/>
    </source>
</evidence>
<evidence type="ECO:0000313" key="5">
    <source>
        <dbReference type="Proteomes" id="UP000813463"/>
    </source>
</evidence>
<name>A0A9R0K1B7_SPIOL</name>
<reference evidence="6" key="2">
    <citation type="submission" date="2025-08" db="UniProtKB">
        <authorList>
            <consortium name="RefSeq"/>
        </authorList>
    </citation>
    <scope>IDENTIFICATION</scope>
    <source>
        <tissue evidence="6">Leaf</tissue>
    </source>
</reference>
<feature type="domain" description="DUF630" evidence="4">
    <location>
        <begin position="25"/>
        <end position="73"/>
    </location>
</feature>
<dbReference type="Pfam" id="PF04782">
    <property type="entry name" value="DUF632"/>
    <property type="match status" value="1"/>
</dbReference>
<proteinExistence type="predicted"/>
<dbReference type="PANTHER" id="PTHR21450:SF17">
    <property type="entry name" value="OS09G0542500 PROTEIN"/>
    <property type="match status" value="1"/>
</dbReference>
<feature type="compositionally biased region" description="Polar residues" evidence="2">
    <location>
        <begin position="256"/>
        <end position="267"/>
    </location>
</feature>
<dbReference type="InterPro" id="IPR006868">
    <property type="entry name" value="DUF630"/>
</dbReference>
<evidence type="ECO:0000313" key="6">
    <source>
        <dbReference type="RefSeq" id="XP_021854800.2"/>
    </source>
</evidence>
<keyword evidence="5" id="KW-1185">Reference proteome</keyword>
<evidence type="ECO:0000256" key="1">
    <source>
        <dbReference type="SAM" id="Coils"/>
    </source>
</evidence>
<dbReference type="Pfam" id="PF04783">
    <property type="entry name" value="DUF630"/>
    <property type="match status" value="1"/>
</dbReference>
<dbReference type="PANTHER" id="PTHR21450">
    <property type="entry name" value="PROTEIN ALTERED PHOSPHATE STARVATION RESPONSE 1"/>
    <property type="match status" value="1"/>
</dbReference>
<reference evidence="5" key="1">
    <citation type="journal article" date="2021" name="Nat. Commun.">
        <title>Genomic analyses provide insights into spinach domestication and the genetic basis of agronomic traits.</title>
        <authorList>
            <person name="Cai X."/>
            <person name="Sun X."/>
            <person name="Xu C."/>
            <person name="Sun H."/>
            <person name="Wang X."/>
            <person name="Ge C."/>
            <person name="Zhang Z."/>
            <person name="Wang Q."/>
            <person name="Fei Z."/>
            <person name="Jiao C."/>
            <person name="Wang Q."/>
        </authorList>
    </citation>
    <scope>NUCLEOTIDE SEQUENCE [LARGE SCALE GENOMIC DNA]</scope>
    <source>
        <strain evidence="5">cv. Varoflay</strain>
    </source>
</reference>
<keyword evidence="1" id="KW-0175">Coiled coil</keyword>
<dbReference type="Proteomes" id="UP000813463">
    <property type="component" value="Chromosome 6"/>
</dbReference>
<sequence length="632" mass="72069">MGCAFSSPLSKKKLRYLTVGSGGRNDGDAVSLCRERKHLVKKAVKQRQAFADAHFKYIHSLSAVASAIAVFVARYSSPPSQYFITFDSSNSTATPQSHSLIQGSTATSEEVEVEEEERENGVCDHFYDDVEEECKWDFFNLLDEKKVKEERELKRVIRKEEEHGNGKGNGRELLEALKDLEDHFLRAYDSGIEVSKMLEVDKVPSYPTVQDIKENASRKRSISSRSSSCKSFLSLSSRSSSSTWAESGGDRKSLLSCHSDTSSTVTENRSDPLDGRGGMVSGSHSFTLGRLYAWEKKLYHEVKAAQQSQKNYKLKCSRLQKKDVEGDNLCPSKASSEVTDLYHLMLVALQRAESISKQIEKLRDEELQPQLFELLHGLARSWKSMSETHEIQRKIMREINYFSYGKFCTNSHRLATFELEAVIQEWHSCFSDYICAQKAYVKSLHGWLSKFIDAEAEYHYTSNFSFPPIRFSRPTLIVTCQHWSTCMERLPDKSVKYAMKSLGKDIQALWVQQGMEQQQKRKVEGLDKEMDRKILSFEDKRLVAKYIAHRNVEEQADSLVEKEQQLEICRQKIEMERERYTSSVEETKRLTMNRLGMGFSSVFGSLAEFSRASATVYADLVTLPQNAGKTCG</sequence>
<accession>A0A9R0K1B7</accession>
<feature type="coiled-coil region" evidence="1">
    <location>
        <begin position="302"/>
        <end position="365"/>
    </location>
</feature>
<dbReference type="GeneID" id="110794164"/>
<organism evidence="5 6">
    <name type="scientific">Spinacia oleracea</name>
    <name type="common">Spinach</name>
    <dbReference type="NCBI Taxonomy" id="3562"/>
    <lineage>
        <taxon>Eukaryota</taxon>
        <taxon>Viridiplantae</taxon>
        <taxon>Streptophyta</taxon>
        <taxon>Embryophyta</taxon>
        <taxon>Tracheophyta</taxon>
        <taxon>Spermatophyta</taxon>
        <taxon>Magnoliopsida</taxon>
        <taxon>eudicotyledons</taxon>
        <taxon>Gunneridae</taxon>
        <taxon>Pentapetalae</taxon>
        <taxon>Caryophyllales</taxon>
        <taxon>Chenopodiaceae</taxon>
        <taxon>Chenopodioideae</taxon>
        <taxon>Anserineae</taxon>
        <taxon>Spinacia</taxon>
    </lineage>
</organism>
<feature type="region of interest" description="Disordered" evidence="2">
    <location>
        <begin position="240"/>
        <end position="279"/>
    </location>
</feature>
<dbReference type="InterPro" id="IPR006867">
    <property type="entry name" value="DUF632"/>
</dbReference>
<dbReference type="AlphaFoldDB" id="A0A9R0K1B7"/>
<feature type="domain" description="DUF632" evidence="3">
    <location>
        <begin position="173"/>
        <end position="507"/>
    </location>
</feature>
<evidence type="ECO:0000259" key="3">
    <source>
        <dbReference type="Pfam" id="PF04782"/>
    </source>
</evidence>
<feature type="coiled-coil region" evidence="1">
    <location>
        <begin position="552"/>
        <end position="590"/>
    </location>
</feature>
<evidence type="ECO:0000256" key="2">
    <source>
        <dbReference type="SAM" id="MobiDB-lite"/>
    </source>
</evidence>
<dbReference type="RefSeq" id="XP_021854800.2">
    <property type="nucleotide sequence ID" value="XM_021999108.2"/>
</dbReference>